<keyword evidence="13" id="KW-1185">Reference proteome</keyword>
<dbReference type="GO" id="GO:0005886">
    <property type="term" value="C:plasma membrane"/>
    <property type="evidence" value="ECO:0007669"/>
    <property type="project" value="UniProtKB-SubCell"/>
</dbReference>
<dbReference type="SMART" id="SM01091">
    <property type="entry name" value="CorC_HlyC"/>
    <property type="match status" value="1"/>
</dbReference>
<feature type="transmembrane region" description="Helical" evidence="10">
    <location>
        <begin position="80"/>
        <end position="102"/>
    </location>
</feature>
<organism evidence="12 13">
    <name type="scientific">Ginsengibacter hankyongi</name>
    <dbReference type="NCBI Taxonomy" id="2607284"/>
    <lineage>
        <taxon>Bacteria</taxon>
        <taxon>Pseudomonadati</taxon>
        <taxon>Bacteroidota</taxon>
        <taxon>Chitinophagia</taxon>
        <taxon>Chitinophagales</taxon>
        <taxon>Chitinophagaceae</taxon>
        <taxon>Ginsengibacter</taxon>
    </lineage>
</organism>
<gene>
    <name evidence="12" type="primary">gldE</name>
    <name evidence="12" type="ORF">FW778_11395</name>
</gene>
<proteinExistence type="inferred from homology"/>
<dbReference type="PROSITE" id="PS51371">
    <property type="entry name" value="CBS"/>
    <property type="match status" value="2"/>
</dbReference>
<evidence type="ECO:0000256" key="3">
    <source>
        <dbReference type="ARBA" id="ARBA00022475"/>
    </source>
</evidence>
<dbReference type="Gene3D" id="3.10.580.10">
    <property type="entry name" value="CBS-domain"/>
    <property type="match status" value="1"/>
</dbReference>
<dbReference type="InterPro" id="IPR044751">
    <property type="entry name" value="Ion_transp-like_CBS"/>
</dbReference>
<dbReference type="AlphaFoldDB" id="A0A5J5IGL3"/>
<dbReference type="InterPro" id="IPR036318">
    <property type="entry name" value="FAD-bd_PCMH-like_sf"/>
</dbReference>
<dbReference type="Pfam" id="PF00571">
    <property type="entry name" value="CBS"/>
    <property type="match status" value="2"/>
</dbReference>
<evidence type="ECO:0000256" key="6">
    <source>
        <dbReference type="ARBA" id="ARBA00022989"/>
    </source>
</evidence>
<name>A0A5J5IGL3_9BACT</name>
<comment type="caution">
    <text evidence="12">The sequence shown here is derived from an EMBL/GenBank/DDBJ whole genome shotgun (WGS) entry which is preliminary data.</text>
</comment>
<comment type="subcellular location">
    <subcellularLocation>
        <location evidence="1">Cell membrane</location>
        <topology evidence="1">Multi-pass membrane protein</topology>
    </subcellularLocation>
</comment>
<keyword evidence="7 9" id="KW-0129">CBS domain</keyword>
<dbReference type="Pfam" id="PF03471">
    <property type="entry name" value="CorC_HlyC"/>
    <property type="match status" value="1"/>
</dbReference>
<dbReference type="PANTHER" id="PTHR22777">
    <property type="entry name" value="HEMOLYSIN-RELATED"/>
    <property type="match status" value="1"/>
</dbReference>
<dbReference type="CDD" id="cd04590">
    <property type="entry name" value="CBS_pair_CorC_HlyC_assoc"/>
    <property type="match status" value="1"/>
</dbReference>
<dbReference type="SMART" id="SM00116">
    <property type="entry name" value="CBS"/>
    <property type="match status" value="2"/>
</dbReference>
<evidence type="ECO:0000313" key="13">
    <source>
        <dbReference type="Proteomes" id="UP000326903"/>
    </source>
</evidence>
<dbReference type="Gene3D" id="3.30.465.10">
    <property type="match status" value="1"/>
</dbReference>
<dbReference type="NCBIfam" id="TIGR03520">
    <property type="entry name" value="GldE"/>
    <property type="match status" value="1"/>
</dbReference>
<dbReference type="InterPro" id="IPR046342">
    <property type="entry name" value="CBS_dom_sf"/>
</dbReference>
<evidence type="ECO:0000256" key="5">
    <source>
        <dbReference type="ARBA" id="ARBA00022737"/>
    </source>
</evidence>
<dbReference type="SUPFAM" id="SSF54631">
    <property type="entry name" value="CBS-domain pair"/>
    <property type="match status" value="1"/>
</dbReference>
<accession>A0A5J5IGL3</accession>
<evidence type="ECO:0000313" key="12">
    <source>
        <dbReference type="EMBL" id="KAA9039420.1"/>
    </source>
</evidence>
<sequence length="447" mass="51204">MDYHSSIPYCYASLNFLVITPAATTILFFIVIILFLLSFLVAGSEVAFFSLTVKDINMLKTRQQPSYKRIVTLLENPKTLLASMLIANSLVNIGIILILNTLMNTWIDSLHLQFILEFIIKVIVVTALLVMFCEVLPKVWATHHKIWFAATSSLIIEIFHSIFFRVSGRLVKLSDSIEKGFHPGSSRMDDKQLDYAIDLLPEHEASREEKQILKGIRKFGNTTVKQTMRTRLDVSGIEYDTSFHDVKNKVEEMHYSRLPVYKNNLDEIAGILHTKDLLPHLDEEIYDWHSLMRPVFYVHEQKLIEDLLQDFRNKRIHFAVVVDEFGGTSGIVTLEDVMEEIIGDIQDEFDDEQSANKKLDDYNYIFEGKTMINDVCKALHIPIDTFDKIRGDSDSLAGLVLEIAGEFPQINENIVAGDFTFIPLAINKNRIEKVKLTLKKNENEQTA</sequence>
<comment type="similarity">
    <text evidence="2">Belongs to the UPF0053 family.</text>
</comment>
<evidence type="ECO:0000256" key="8">
    <source>
        <dbReference type="ARBA" id="ARBA00023136"/>
    </source>
</evidence>
<feature type="domain" description="CBS" evidence="11">
    <location>
        <begin position="228"/>
        <end position="288"/>
    </location>
</feature>
<feature type="transmembrane region" description="Helical" evidence="10">
    <location>
        <begin position="12"/>
        <end position="41"/>
    </location>
</feature>
<dbReference type="SUPFAM" id="SSF56176">
    <property type="entry name" value="FAD-binding/transporter-associated domain-like"/>
    <property type="match status" value="1"/>
</dbReference>
<evidence type="ECO:0000256" key="4">
    <source>
        <dbReference type="ARBA" id="ARBA00022692"/>
    </source>
</evidence>
<dbReference type="InterPro" id="IPR019862">
    <property type="entry name" value="Motility-assoc_prot_GldE"/>
</dbReference>
<dbReference type="FunFam" id="3.10.580.10:FF:000002">
    <property type="entry name" value="Magnesium/cobalt efflux protein CorC"/>
    <property type="match status" value="1"/>
</dbReference>
<dbReference type="InterPro" id="IPR016169">
    <property type="entry name" value="FAD-bd_PCMH_sub2"/>
</dbReference>
<dbReference type="EMBL" id="VYQF01000002">
    <property type="protein sequence ID" value="KAA9039420.1"/>
    <property type="molecule type" value="Genomic_DNA"/>
</dbReference>
<dbReference type="RefSeq" id="WP_150414831.1">
    <property type="nucleotide sequence ID" value="NZ_VYQF01000002.1"/>
</dbReference>
<dbReference type="InterPro" id="IPR002550">
    <property type="entry name" value="CNNM"/>
</dbReference>
<dbReference type="GO" id="GO:0050660">
    <property type="term" value="F:flavin adenine dinucleotide binding"/>
    <property type="evidence" value="ECO:0007669"/>
    <property type="project" value="InterPro"/>
</dbReference>
<keyword evidence="3" id="KW-1003">Cell membrane</keyword>
<evidence type="ECO:0000256" key="10">
    <source>
        <dbReference type="SAM" id="Phobius"/>
    </source>
</evidence>
<feature type="domain" description="CBS" evidence="11">
    <location>
        <begin position="291"/>
        <end position="348"/>
    </location>
</feature>
<feature type="transmembrane region" description="Helical" evidence="10">
    <location>
        <begin position="114"/>
        <end position="140"/>
    </location>
</feature>
<protein>
    <submittedName>
        <fullName evidence="12">Gliding motility-associated protein GldE</fullName>
    </submittedName>
</protein>
<evidence type="ECO:0000256" key="7">
    <source>
        <dbReference type="ARBA" id="ARBA00023122"/>
    </source>
</evidence>
<dbReference type="InterPro" id="IPR000644">
    <property type="entry name" value="CBS_dom"/>
</dbReference>
<keyword evidence="6 10" id="KW-1133">Transmembrane helix</keyword>
<keyword evidence="4 10" id="KW-0812">Transmembrane</keyword>
<dbReference type="Proteomes" id="UP000326903">
    <property type="component" value="Unassembled WGS sequence"/>
</dbReference>
<keyword evidence="5" id="KW-0677">Repeat</keyword>
<feature type="transmembrane region" description="Helical" evidence="10">
    <location>
        <begin position="146"/>
        <end position="164"/>
    </location>
</feature>
<dbReference type="Pfam" id="PF01595">
    <property type="entry name" value="CNNM"/>
    <property type="match status" value="1"/>
</dbReference>
<evidence type="ECO:0000259" key="11">
    <source>
        <dbReference type="PROSITE" id="PS51371"/>
    </source>
</evidence>
<evidence type="ECO:0000256" key="1">
    <source>
        <dbReference type="ARBA" id="ARBA00004651"/>
    </source>
</evidence>
<dbReference type="InterPro" id="IPR005170">
    <property type="entry name" value="Transptr-assoc_dom"/>
</dbReference>
<evidence type="ECO:0000256" key="2">
    <source>
        <dbReference type="ARBA" id="ARBA00006337"/>
    </source>
</evidence>
<dbReference type="PANTHER" id="PTHR22777:SF32">
    <property type="entry name" value="UPF0053 INNER MEMBRANE PROTEIN YFJD"/>
    <property type="match status" value="1"/>
</dbReference>
<evidence type="ECO:0000256" key="9">
    <source>
        <dbReference type="PROSITE-ProRule" id="PRU00703"/>
    </source>
</evidence>
<reference evidence="12 13" key="1">
    <citation type="submission" date="2019-09" db="EMBL/GenBank/DDBJ databases">
        <title>Draft genome sequence of Ginsengibacter sp. BR5-29.</title>
        <authorList>
            <person name="Im W.-T."/>
        </authorList>
    </citation>
    <scope>NUCLEOTIDE SEQUENCE [LARGE SCALE GENOMIC DNA]</scope>
    <source>
        <strain evidence="12 13">BR5-29</strain>
    </source>
</reference>
<keyword evidence="8 10" id="KW-0472">Membrane</keyword>